<dbReference type="AlphaFoldDB" id="A0AA88KSJ2"/>
<dbReference type="GeneID" id="68096410"/>
<proteinExistence type="predicted"/>
<dbReference type="Proteomes" id="UP000816034">
    <property type="component" value="Unassembled WGS sequence"/>
</dbReference>
<accession>A0AA88KSJ2</accession>
<keyword evidence="2" id="KW-1185">Reference proteome</keyword>
<evidence type="ECO:0000313" key="1">
    <source>
        <dbReference type="EMBL" id="KAG2394191.1"/>
    </source>
</evidence>
<dbReference type="RefSeq" id="XP_044556085.1">
    <property type="nucleotide sequence ID" value="XM_044693540.1"/>
</dbReference>
<comment type="caution">
    <text evidence="1">The sequence shown here is derived from an EMBL/GenBank/DDBJ whole genome shotgun (WGS) entry which is preliminary data.</text>
</comment>
<sequence>MSPSSALNNEWINNPLLISFVAGASSSLLTYAFRKLWNSSIRSTDEQHLPSTKTAPLISSDRHKQEIKKELITTSKVAIYGGVLWSSRELISHVLFQPESSFQASPRMFIPILAGCVSGASERLLAYLCGDHIPIMLSLRLIGRSTLTYALFHLLKDSVTSQVQQQVGVVTGGETETTTREGTLLLGHFLTAAVVSVGTHLCCNYSTYRSSSHYLNYSNLLREGIAGGIVYTSYEIFKNSLLHTKTSTSQ</sequence>
<dbReference type="EMBL" id="PYSW02000001">
    <property type="protein sequence ID" value="KAG2394191.1"/>
    <property type="molecule type" value="Genomic_DNA"/>
</dbReference>
<reference evidence="1 2" key="1">
    <citation type="journal article" date="2018" name="BMC Genomics">
        <title>The genome of Naegleria lovaniensis, the basis for a comparative approach to unravel pathogenicity factors of the human pathogenic amoeba N. fowleri.</title>
        <authorList>
            <person name="Liechti N."/>
            <person name="Schurch N."/>
            <person name="Bruggmann R."/>
            <person name="Wittwer M."/>
        </authorList>
    </citation>
    <scope>NUCLEOTIDE SEQUENCE [LARGE SCALE GENOMIC DNA]</scope>
    <source>
        <strain evidence="1 2">ATCC 30569</strain>
    </source>
</reference>
<evidence type="ECO:0000313" key="2">
    <source>
        <dbReference type="Proteomes" id="UP000816034"/>
    </source>
</evidence>
<protein>
    <submittedName>
        <fullName evidence="1">Uncharacterized protein</fullName>
    </submittedName>
</protein>
<name>A0AA88KSJ2_NAELO</name>
<organism evidence="1 2">
    <name type="scientific">Naegleria lovaniensis</name>
    <name type="common">Amoeba</name>
    <dbReference type="NCBI Taxonomy" id="51637"/>
    <lineage>
        <taxon>Eukaryota</taxon>
        <taxon>Discoba</taxon>
        <taxon>Heterolobosea</taxon>
        <taxon>Tetramitia</taxon>
        <taxon>Eutetramitia</taxon>
        <taxon>Vahlkampfiidae</taxon>
        <taxon>Naegleria</taxon>
    </lineage>
</organism>
<gene>
    <name evidence="1" type="ORF">C9374_003955</name>
</gene>